<dbReference type="Gene3D" id="3.30.1390.10">
    <property type="match status" value="1"/>
</dbReference>
<evidence type="ECO:0000313" key="3">
    <source>
        <dbReference type="EMBL" id="AGH07436.1"/>
    </source>
</evidence>
<dbReference type="InterPro" id="IPR013823">
    <property type="entry name" value="Ribosomal_bL12_C"/>
</dbReference>
<dbReference type="InterPro" id="IPR014719">
    <property type="entry name" value="Ribosomal_bL12_C/ClpS-like"/>
</dbReference>
<organism evidence="3 4">
    <name type="scientific">Sulfitobacter phage phiCB2047-B</name>
    <dbReference type="NCBI Taxonomy" id="754046"/>
    <lineage>
        <taxon>Viruses</taxon>
        <taxon>Duplodnaviria</taxon>
        <taxon>Heunggongvirae</taxon>
        <taxon>Uroviricota</taxon>
        <taxon>Caudoviricetes</taxon>
        <taxon>Schitoviridae</taxon>
        <taxon>Rhodovirinae</taxon>
        <taxon>Raunefjordenvirus</taxon>
        <taxon>Raunefjordenvirus CB2047B</taxon>
    </lineage>
</organism>
<evidence type="ECO:0000256" key="1">
    <source>
        <dbReference type="SAM" id="Coils"/>
    </source>
</evidence>
<dbReference type="GeneID" id="15012452"/>
<evidence type="ECO:0000259" key="2">
    <source>
        <dbReference type="Pfam" id="PF00542"/>
    </source>
</evidence>
<accession>M4PRQ8</accession>
<keyword evidence="4" id="KW-1185">Reference proteome</keyword>
<dbReference type="Proteomes" id="UP000207593">
    <property type="component" value="Segment"/>
</dbReference>
<proteinExistence type="predicted"/>
<dbReference type="RefSeq" id="YP_007675852.1">
    <property type="nucleotide sequence ID" value="NC_020862.2"/>
</dbReference>
<feature type="domain" description="Large ribosomal subunit protein bL12 C-terminal" evidence="2">
    <location>
        <begin position="84"/>
        <end position="117"/>
    </location>
</feature>
<dbReference type="Pfam" id="PF00542">
    <property type="entry name" value="Ribosomal_L12"/>
    <property type="match status" value="1"/>
</dbReference>
<dbReference type="KEGG" id="vg:15012452"/>
<name>M4PRQ8_9CAUD</name>
<feature type="coiled-coil region" evidence="1">
    <location>
        <begin position="18"/>
        <end position="52"/>
    </location>
</feature>
<keyword evidence="1" id="KW-0175">Coiled coil</keyword>
<dbReference type="SUPFAM" id="SSF54736">
    <property type="entry name" value="ClpS-like"/>
    <property type="match status" value="1"/>
</dbReference>
<evidence type="ECO:0000313" key="4">
    <source>
        <dbReference type="Proteomes" id="UP000207593"/>
    </source>
</evidence>
<reference evidence="3 4" key="1">
    <citation type="journal article" date="2014" name="Genome Announc.">
        <title>Genome Sequence of the Sulfitobacter sp. Strain 2047-Infecting Lytic Phage {Phi}CB2047-B.</title>
        <authorList>
            <person name="Ankrah N.Y."/>
            <person name="Budinoff C.R."/>
            <person name="Wilson W.H."/>
            <person name="Wilhelm S.W."/>
            <person name="Buchan A."/>
        </authorList>
    </citation>
    <scope>NUCLEOTIDE SEQUENCE [LARGE SCALE GENOMIC DNA]</scope>
    <source>
        <strain evidence="4">phiCB2047-B</strain>
    </source>
</reference>
<protein>
    <recommendedName>
        <fullName evidence="2">Large ribosomal subunit protein bL12 C-terminal domain-containing protein</fullName>
    </recommendedName>
</protein>
<gene>
    <name evidence="3" type="ORF">SUFG_00069</name>
</gene>
<sequence length="126" mass="14739">MTKPIKPIQKMSYKDIIIRSLSNQLKATMVDNIKLRNEVDLLQNLLDEKQSHLNKAHSDTQKMLESSNFELLIEYGNLKRMFDLDHVNDHKISFIKNVRNMTGCGLREAKTVLDTFTQNHVKIRKE</sequence>
<dbReference type="EMBL" id="HQ317387">
    <property type="protein sequence ID" value="AGH07436.1"/>
    <property type="molecule type" value="Genomic_DNA"/>
</dbReference>
<dbReference type="GO" id="GO:0003735">
    <property type="term" value="F:structural constituent of ribosome"/>
    <property type="evidence" value="ECO:0007669"/>
    <property type="project" value="InterPro"/>
</dbReference>